<name>A0A1M5V1A0_9FLAO</name>
<dbReference type="Proteomes" id="UP000184047">
    <property type="component" value="Unassembled WGS sequence"/>
</dbReference>
<dbReference type="STRING" id="421058.SAMN05421866_3494"/>
<dbReference type="AlphaFoldDB" id="A0A1M5V1A0"/>
<proteinExistence type="predicted"/>
<gene>
    <name evidence="1" type="ORF">SAMN05421866_3494</name>
</gene>
<keyword evidence="2" id="KW-1185">Reference proteome</keyword>
<reference evidence="2" key="1">
    <citation type="submission" date="2016-11" db="EMBL/GenBank/DDBJ databases">
        <authorList>
            <person name="Varghese N."/>
            <person name="Submissions S."/>
        </authorList>
    </citation>
    <scope>NUCLEOTIDE SEQUENCE [LARGE SCALE GENOMIC DNA]</scope>
    <source>
        <strain evidence="2">DSM 19055</strain>
    </source>
</reference>
<dbReference type="RefSeq" id="WP_073065294.1">
    <property type="nucleotide sequence ID" value="NZ_FQWT01000005.1"/>
</dbReference>
<evidence type="ECO:0000313" key="2">
    <source>
        <dbReference type="Proteomes" id="UP000184047"/>
    </source>
</evidence>
<evidence type="ECO:0000313" key="1">
    <source>
        <dbReference type="EMBL" id="SHH68999.1"/>
    </source>
</evidence>
<organism evidence="1 2">
    <name type="scientific">Chryseobacterium oranimense</name>
    <dbReference type="NCBI Taxonomy" id="421058"/>
    <lineage>
        <taxon>Bacteria</taxon>
        <taxon>Pseudomonadati</taxon>
        <taxon>Bacteroidota</taxon>
        <taxon>Flavobacteriia</taxon>
        <taxon>Flavobacteriales</taxon>
        <taxon>Weeksellaceae</taxon>
        <taxon>Chryseobacterium group</taxon>
        <taxon>Chryseobacterium</taxon>
    </lineage>
</organism>
<protein>
    <submittedName>
        <fullName evidence="1">Uncharacterized protein</fullName>
    </submittedName>
</protein>
<dbReference type="EMBL" id="FQWT01000005">
    <property type="protein sequence ID" value="SHH68999.1"/>
    <property type="molecule type" value="Genomic_DNA"/>
</dbReference>
<sequence length="87" mass="10096">MELYIYFTNRHNDENVVSSMKESLKILKETSLFAEIIEDDGYFQIIGQAYGEDTSVGDPDLHANLYEFGYHWINANFPNENNLISKN</sequence>
<accession>A0A1M5V1A0</accession>